<sequence length="68" mass="8066">MNSRTHGRRARDRRLRLAGRRDGPQCVWSCFSSMTEHYKFYEALKFPLFLCVVSEEERQVRSGDFASH</sequence>
<organism evidence="1 2">
    <name type="scientific">Eumeta variegata</name>
    <name type="common">Bagworm moth</name>
    <name type="synonym">Eumeta japonica</name>
    <dbReference type="NCBI Taxonomy" id="151549"/>
    <lineage>
        <taxon>Eukaryota</taxon>
        <taxon>Metazoa</taxon>
        <taxon>Ecdysozoa</taxon>
        <taxon>Arthropoda</taxon>
        <taxon>Hexapoda</taxon>
        <taxon>Insecta</taxon>
        <taxon>Pterygota</taxon>
        <taxon>Neoptera</taxon>
        <taxon>Endopterygota</taxon>
        <taxon>Lepidoptera</taxon>
        <taxon>Glossata</taxon>
        <taxon>Ditrysia</taxon>
        <taxon>Tineoidea</taxon>
        <taxon>Psychidae</taxon>
        <taxon>Oiketicinae</taxon>
        <taxon>Eumeta</taxon>
    </lineage>
</organism>
<proteinExistence type="predicted"/>
<accession>A0A4C1TB24</accession>
<dbReference type="EMBL" id="BGZK01000046">
    <property type="protein sequence ID" value="GBP11376.1"/>
    <property type="molecule type" value="Genomic_DNA"/>
</dbReference>
<dbReference type="Proteomes" id="UP000299102">
    <property type="component" value="Unassembled WGS sequence"/>
</dbReference>
<comment type="caution">
    <text evidence="1">The sequence shown here is derived from an EMBL/GenBank/DDBJ whole genome shotgun (WGS) entry which is preliminary data.</text>
</comment>
<name>A0A4C1TB24_EUMVA</name>
<evidence type="ECO:0000313" key="1">
    <source>
        <dbReference type="EMBL" id="GBP11376.1"/>
    </source>
</evidence>
<dbReference type="AlphaFoldDB" id="A0A4C1TB24"/>
<reference evidence="1 2" key="1">
    <citation type="journal article" date="2019" name="Commun. Biol.">
        <title>The bagworm genome reveals a unique fibroin gene that provides high tensile strength.</title>
        <authorList>
            <person name="Kono N."/>
            <person name="Nakamura H."/>
            <person name="Ohtoshi R."/>
            <person name="Tomita M."/>
            <person name="Numata K."/>
            <person name="Arakawa K."/>
        </authorList>
    </citation>
    <scope>NUCLEOTIDE SEQUENCE [LARGE SCALE GENOMIC DNA]</scope>
</reference>
<evidence type="ECO:0000313" key="2">
    <source>
        <dbReference type="Proteomes" id="UP000299102"/>
    </source>
</evidence>
<gene>
    <name evidence="1" type="ORF">EVAR_92892_1</name>
</gene>
<keyword evidence="2" id="KW-1185">Reference proteome</keyword>
<protein>
    <submittedName>
        <fullName evidence="1">Uncharacterized protein</fullName>
    </submittedName>
</protein>